<sequence>MTTSRIFISYKRDVAPDEPVAKQLYEALQTKHEVFIDQQMPVGTPWADHIDAELKRSDVLIVLLSEHSVHSEMVEHEVELAHRFVSTSGKPRILPVRLAHRKPFQYPLNQYLDPLNWAFWEDDGDTDSLIAELLKAIEGEPLSIADEAKDDLLEHQVEDKIPNPASSAQPVSLESPDQGTMALESKFYIERAEDRRGQTAIDAQEGTVIIKGARQMGKSSLLNRMIASAVDQDRQVVFLDFQLFDQPALENRQRFFRQFCRFLADELDLPNRIDDYWDEDLPLPQICTSYMKQLLKAIDEPMVLTMDEVDRVLDTQFRSDFFGMLRSWHNKRAMSKVWRRFSQVLVISTEPYQLIADLNQSPFNVGQTLRLQDFTTAQVTELNERHGKPFSGSELKELMRLLAGHPYLVRRALYLIATKECSSKTFFKTASAAQGPFGGHLRRHLFRLKGQTDLTRGLMEILRSQSCGDEKLVWRLEGAGLVRKTETGAVARCELYAEYFRKHL</sequence>
<dbReference type="Gene3D" id="3.40.50.300">
    <property type="entry name" value="P-loop containing nucleotide triphosphate hydrolases"/>
    <property type="match status" value="1"/>
</dbReference>
<dbReference type="Pfam" id="PF13676">
    <property type="entry name" value="TIR_2"/>
    <property type="match status" value="1"/>
</dbReference>
<dbReference type="InterPro" id="IPR000157">
    <property type="entry name" value="TIR_dom"/>
</dbReference>
<dbReference type="EMBL" id="JADOES010000004">
    <property type="protein sequence ID" value="MBT9314395.1"/>
    <property type="molecule type" value="Genomic_DNA"/>
</dbReference>
<dbReference type="PROSITE" id="PS50104">
    <property type="entry name" value="TIR"/>
    <property type="match status" value="1"/>
</dbReference>
<dbReference type="AlphaFoldDB" id="A0A947GFK3"/>
<dbReference type="InterPro" id="IPR035897">
    <property type="entry name" value="Toll_tir_struct_dom_sf"/>
</dbReference>
<dbReference type="Pfam" id="PF14516">
    <property type="entry name" value="AAA_35"/>
    <property type="match status" value="1"/>
</dbReference>
<dbReference type="SMART" id="SM00255">
    <property type="entry name" value="TIR"/>
    <property type="match status" value="1"/>
</dbReference>
<keyword evidence="3" id="KW-1185">Reference proteome</keyword>
<dbReference type="Proteomes" id="UP000717364">
    <property type="component" value="Unassembled WGS sequence"/>
</dbReference>
<gene>
    <name evidence="2" type="ORF">IXB50_03050</name>
</gene>
<accession>A0A947GFK3</accession>
<dbReference type="SUPFAM" id="SSF52200">
    <property type="entry name" value="Toll/Interleukin receptor TIR domain"/>
    <property type="match status" value="1"/>
</dbReference>
<dbReference type="Gene3D" id="3.40.50.10140">
    <property type="entry name" value="Toll/interleukin-1 receptor homology (TIR) domain"/>
    <property type="match status" value="1"/>
</dbReference>
<evidence type="ECO:0000313" key="3">
    <source>
        <dbReference type="Proteomes" id="UP000717364"/>
    </source>
</evidence>
<name>A0A947GFK3_9CYAN</name>
<dbReference type="SUPFAM" id="SSF52540">
    <property type="entry name" value="P-loop containing nucleoside triphosphate hydrolases"/>
    <property type="match status" value="1"/>
</dbReference>
<proteinExistence type="predicted"/>
<protein>
    <submittedName>
        <fullName evidence="2">AAA-like domain-containing protein</fullName>
    </submittedName>
</protein>
<feature type="domain" description="TIR" evidence="1">
    <location>
        <begin position="2"/>
        <end position="138"/>
    </location>
</feature>
<reference evidence="2" key="2">
    <citation type="journal article" date="2021" name="Mar. Drugs">
        <title>Genome Reduction and Secondary Metabolism of the Marine Sponge-Associated Cyanobacterium Leptothoe.</title>
        <authorList>
            <person name="Konstantinou D."/>
            <person name="Popin R.V."/>
            <person name="Fewer D.P."/>
            <person name="Sivonen K."/>
            <person name="Gkelis S."/>
        </authorList>
    </citation>
    <scope>NUCLEOTIDE SEQUENCE</scope>
    <source>
        <strain evidence="2">TAU-MAC 1115</strain>
    </source>
</reference>
<dbReference type="InterPro" id="IPR027417">
    <property type="entry name" value="P-loop_NTPase"/>
</dbReference>
<evidence type="ECO:0000259" key="1">
    <source>
        <dbReference type="PROSITE" id="PS50104"/>
    </source>
</evidence>
<organism evidence="2 3">
    <name type="scientific">Leptothoe spongobia TAU-MAC 1115</name>
    <dbReference type="NCBI Taxonomy" id="1967444"/>
    <lineage>
        <taxon>Bacteria</taxon>
        <taxon>Bacillati</taxon>
        <taxon>Cyanobacteriota</taxon>
        <taxon>Cyanophyceae</taxon>
        <taxon>Nodosilineales</taxon>
        <taxon>Cymatolegaceae</taxon>
        <taxon>Leptothoe</taxon>
        <taxon>Leptothoe spongobia</taxon>
    </lineage>
</organism>
<reference evidence="2" key="1">
    <citation type="submission" date="2020-11" db="EMBL/GenBank/DDBJ databases">
        <authorList>
            <person name="Konstantinou D."/>
            <person name="Gkelis S."/>
            <person name="Popin R."/>
            <person name="Fewer D."/>
            <person name="Sivonen K."/>
        </authorList>
    </citation>
    <scope>NUCLEOTIDE SEQUENCE</scope>
    <source>
        <strain evidence="2">TAU-MAC 1115</strain>
    </source>
</reference>
<evidence type="ECO:0000313" key="2">
    <source>
        <dbReference type="EMBL" id="MBT9314395.1"/>
    </source>
</evidence>
<comment type="caution">
    <text evidence="2">The sequence shown here is derived from an EMBL/GenBank/DDBJ whole genome shotgun (WGS) entry which is preliminary data.</text>
</comment>
<dbReference type="GO" id="GO:0007165">
    <property type="term" value="P:signal transduction"/>
    <property type="evidence" value="ECO:0007669"/>
    <property type="project" value="InterPro"/>
</dbReference>